<accession>A0A5B7FZE1</accession>
<proteinExistence type="predicted"/>
<organism evidence="1 2">
    <name type="scientific">Portunus trituberculatus</name>
    <name type="common">Swimming crab</name>
    <name type="synonym">Neptunus trituberculatus</name>
    <dbReference type="NCBI Taxonomy" id="210409"/>
    <lineage>
        <taxon>Eukaryota</taxon>
        <taxon>Metazoa</taxon>
        <taxon>Ecdysozoa</taxon>
        <taxon>Arthropoda</taxon>
        <taxon>Crustacea</taxon>
        <taxon>Multicrustacea</taxon>
        <taxon>Malacostraca</taxon>
        <taxon>Eumalacostraca</taxon>
        <taxon>Eucarida</taxon>
        <taxon>Decapoda</taxon>
        <taxon>Pleocyemata</taxon>
        <taxon>Brachyura</taxon>
        <taxon>Eubrachyura</taxon>
        <taxon>Portunoidea</taxon>
        <taxon>Portunidae</taxon>
        <taxon>Portuninae</taxon>
        <taxon>Portunus</taxon>
    </lineage>
</organism>
<protein>
    <submittedName>
        <fullName evidence="1">Uncharacterized protein</fullName>
    </submittedName>
</protein>
<dbReference type="EMBL" id="VSRR010011221">
    <property type="protein sequence ID" value="MPC52881.1"/>
    <property type="molecule type" value="Genomic_DNA"/>
</dbReference>
<reference evidence="1 2" key="1">
    <citation type="submission" date="2019-05" db="EMBL/GenBank/DDBJ databases">
        <title>Another draft genome of Portunus trituberculatus and its Hox gene families provides insights of decapod evolution.</title>
        <authorList>
            <person name="Jeong J.-H."/>
            <person name="Song I."/>
            <person name="Kim S."/>
            <person name="Choi T."/>
            <person name="Kim D."/>
            <person name="Ryu S."/>
            <person name="Kim W."/>
        </authorList>
    </citation>
    <scope>NUCLEOTIDE SEQUENCE [LARGE SCALE GENOMIC DNA]</scope>
    <source>
        <tissue evidence="1">Muscle</tissue>
    </source>
</reference>
<gene>
    <name evidence="1" type="ORF">E2C01_046760</name>
</gene>
<dbReference type="AlphaFoldDB" id="A0A5B7FZE1"/>
<keyword evidence="2" id="KW-1185">Reference proteome</keyword>
<evidence type="ECO:0000313" key="1">
    <source>
        <dbReference type="EMBL" id="MPC52881.1"/>
    </source>
</evidence>
<sequence>MQLQTDEERCANAILHSFTLLHSPPDLLSPTPLPPSPFLAYTTGWLHLCLHPAHPHIFPSHALSLTPALADNLPSPPLPPPPRSPFRIHTRMFDSAAGRNKERWK</sequence>
<dbReference type="Proteomes" id="UP000324222">
    <property type="component" value="Unassembled WGS sequence"/>
</dbReference>
<name>A0A5B7FZE1_PORTR</name>
<comment type="caution">
    <text evidence="1">The sequence shown here is derived from an EMBL/GenBank/DDBJ whole genome shotgun (WGS) entry which is preliminary data.</text>
</comment>
<evidence type="ECO:0000313" key="2">
    <source>
        <dbReference type="Proteomes" id="UP000324222"/>
    </source>
</evidence>